<reference evidence="1 2" key="1">
    <citation type="journal article" date="2013" name="Nat. Commun.">
        <title>The evolution and pathogenic mechanisms of the rice sheath blight pathogen.</title>
        <authorList>
            <person name="Zheng A."/>
            <person name="Lin R."/>
            <person name="Xu L."/>
            <person name="Qin P."/>
            <person name="Tang C."/>
            <person name="Ai P."/>
            <person name="Zhang D."/>
            <person name="Liu Y."/>
            <person name="Sun Z."/>
            <person name="Feng H."/>
            <person name="Wang Y."/>
            <person name="Chen Y."/>
            <person name="Liang X."/>
            <person name="Fu R."/>
            <person name="Li Q."/>
            <person name="Zhang J."/>
            <person name="Yu X."/>
            <person name="Xie Z."/>
            <person name="Ding L."/>
            <person name="Guan P."/>
            <person name="Tang J."/>
            <person name="Liang Y."/>
            <person name="Wang S."/>
            <person name="Deng Q."/>
            <person name="Li S."/>
            <person name="Zhu J."/>
            <person name="Wang L."/>
            <person name="Liu H."/>
            <person name="Li P."/>
        </authorList>
    </citation>
    <scope>NUCLEOTIDE SEQUENCE [LARGE SCALE GENOMIC DNA]</scope>
    <source>
        <strain evidence="2">AG-1 IA</strain>
    </source>
</reference>
<dbReference type="HOGENOM" id="CLU_3015833_0_0_1"/>
<evidence type="ECO:0000313" key="1">
    <source>
        <dbReference type="EMBL" id="ELU38326.1"/>
    </source>
</evidence>
<accession>L8WJH1</accession>
<gene>
    <name evidence="1" type="ORF">AG1IA_07651</name>
</gene>
<protein>
    <submittedName>
        <fullName evidence="1">Uncharacterized protein</fullName>
    </submittedName>
</protein>
<proteinExistence type="predicted"/>
<name>L8WJH1_THACA</name>
<organism evidence="1 2">
    <name type="scientific">Thanatephorus cucumeris (strain AG1-IA)</name>
    <name type="common">Rice sheath blight fungus</name>
    <name type="synonym">Rhizoctonia solani</name>
    <dbReference type="NCBI Taxonomy" id="983506"/>
    <lineage>
        <taxon>Eukaryota</taxon>
        <taxon>Fungi</taxon>
        <taxon>Dikarya</taxon>
        <taxon>Basidiomycota</taxon>
        <taxon>Agaricomycotina</taxon>
        <taxon>Agaricomycetes</taxon>
        <taxon>Cantharellales</taxon>
        <taxon>Ceratobasidiaceae</taxon>
        <taxon>Rhizoctonia</taxon>
        <taxon>Rhizoctonia solani AG-1</taxon>
    </lineage>
</organism>
<dbReference type="Proteomes" id="UP000011668">
    <property type="component" value="Unassembled WGS sequence"/>
</dbReference>
<evidence type="ECO:0000313" key="2">
    <source>
        <dbReference type="Proteomes" id="UP000011668"/>
    </source>
</evidence>
<dbReference type="AlphaFoldDB" id="L8WJH1"/>
<comment type="caution">
    <text evidence="1">The sequence shown here is derived from an EMBL/GenBank/DDBJ whole genome shotgun (WGS) entry which is preliminary data.</text>
</comment>
<keyword evidence="2" id="KW-1185">Reference proteome</keyword>
<sequence>MVEADVGQEREETYGCLGPPSPMCHVLHSRVLDQVYDMFFSRVWSVICILVMHTHV</sequence>
<dbReference type="EMBL" id="AFRT01002195">
    <property type="protein sequence ID" value="ELU38326.1"/>
    <property type="molecule type" value="Genomic_DNA"/>
</dbReference>